<name>Q216D1_RHOPB</name>
<gene>
    <name evidence="2" type="ordered locus">RPC_2201</name>
</gene>
<dbReference type="eggNOG" id="COG3576">
    <property type="taxonomic scope" value="Bacteria"/>
</dbReference>
<dbReference type="KEGG" id="rpc:RPC_2201"/>
<protein>
    <submittedName>
        <fullName evidence="2">Pyridoxamine 5'-phosphate oxidase-related, FMN-binding</fullName>
    </submittedName>
</protein>
<dbReference type="InterPro" id="IPR012349">
    <property type="entry name" value="Split_barrel_FMN-bd"/>
</dbReference>
<accession>Q216D1</accession>
<proteinExistence type="predicted"/>
<dbReference type="EMBL" id="CP000301">
    <property type="protein sequence ID" value="ABD87755.1"/>
    <property type="molecule type" value="Genomic_DNA"/>
</dbReference>
<dbReference type="PANTHER" id="PTHR42815">
    <property type="entry name" value="FAD-BINDING, PUTATIVE (AFU_ORTHOLOGUE AFUA_6G07600)-RELATED"/>
    <property type="match status" value="1"/>
</dbReference>
<dbReference type="InterPro" id="IPR011576">
    <property type="entry name" value="Pyridox_Oxase_N"/>
</dbReference>
<evidence type="ECO:0000313" key="2">
    <source>
        <dbReference type="EMBL" id="ABD87755.1"/>
    </source>
</evidence>
<dbReference type="PANTHER" id="PTHR42815:SF2">
    <property type="entry name" value="FAD-BINDING, PUTATIVE (AFU_ORTHOLOGUE AFUA_6G07600)-RELATED"/>
    <property type="match status" value="1"/>
</dbReference>
<reference evidence="2" key="1">
    <citation type="submission" date="2006-03" db="EMBL/GenBank/DDBJ databases">
        <title>Complete sequence of Rhodopseudomonas palustris BisB18.</title>
        <authorList>
            <consortium name="US DOE Joint Genome Institute"/>
            <person name="Copeland A."/>
            <person name="Lucas S."/>
            <person name="Lapidus A."/>
            <person name="Barry K."/>
            <person name="Detter J.C."/>
            <person name="Glavina del Rio T."/>
            <person name="Hammon N."/>
            <person name="Israni S."/>
            <person name="Dalin E."/>
            <person name="Tice H."/>
            <person name="Pitluck S."/>
            <person name="Chain P."/>
            <person name="Malfatti S."/>
            <person name="Shin M."/>
            <person name="Vergez L."/>
            <person name="Schmutz J."/>
            <person name="Larimer F."/>
            <person name="Land M."/>
            <person name="Hauser L."/>
            <person name="Pelletier D.A."/>
            <person name="Kyrpides N."/>
            <person name="Anderson I."/>
            <person name="Oda Y."/>
            <person name="Harwood C.S."/>
            <person name="Richardson P."/>
        </authorList>
    </citation>
    <scope>NUCLEOTIDE SEQUENCE [LARGE SCALE GENOMIC DNA]</scope>
    <source>
        <strain evidence="2">BisB18</strain>
    </source>
</reference>
<feature type="domain" description="Pyridoxamine 5'-phosphate oxidase N-terminal" evidence="1">
    <location>
        <begin position="47"/>
        <end position="149"/>
    </location>
</feature>
<organism evidence="2">
    <name type="scientific">Rhodopseudomonas palustris (strain BisB18)</name>
    <dbReference type="NCBI Taxonomy" id="316056"/>
    <lineage>
        <taxon>Bacteria</taxon>
        <taxon>Pseudomonadati</taxon>
        <taxon>Pseudomonadota</taxon>
        <taxon>Alphaproteobacteria</taxon>
        <taxon>Hyphomicrobiales</taxon>
        <taxon>Nitrobacteraceae</taxon>
        <taxon>Rhodopseudomonas</taxon>
    </lineage>
</organism>
<dbReference type="STRING" id="316056.RPC_2201"/>
<dbReference type="Gene3D" id="2.30.110.10">
    <property type="entry name" value="Electron Transport, Fmn-binding Protein, Chain A"/>
    <property type="match status" value="1"/>
</dbReference>
<dbReference type="HOGENOM" id="CLU_070801_0_0_5"/>
<dbReference type="Pfam" id="PF01243">
    <property type="entry name" value="PNPOx_N"/>
    <property type="match status" value="1"/>
</dbReference>
<evidence type="ECO:0000259" key="1">
    <source>
        <dbReference type="Pfam" id="PF01243"/>
    </source>
</evidence>
<dbReference type="SUPFAM" id="SSF50475">
    <property type="entry name" value="FMN-binding split barrel"/>
    <property type="match status" value="1"/>
</dbReference>
<sequence>MLRINGTVAAVDEHEVSIAVEQCYGHCGKALLRSEFWAAMPQVAAPQDVASFVADSRLMALASSDAQGHADLSPKGDPAGGLLRLEDDTAWFADRPGNRRTDSFRNILVQPRVAAALLIPGSSYVVHLSGRARISSDAARRAAFAVQDKTPALVAAIDDLTIELRDSAALRRARLWPLQPPTHGIEAAKLFVEHIKLNRDSGFAARLTGAALSVPGVSGLLKTALDKEYKNNLY</sequence>
<dbReference type="AlphaFoldDB" id="Q216D1"/>